<comment type="caution">
    <text evidence="2">The sequence shown here is derived from an EMBL/GenBank/DDBJ whole genome shotgun (WGS) entry which is preliminary data.</text>
</comment>
<dbReference type="PANTHER" id="PTHR42850:SF4">
    <property type="entry name" value="ZINC-DEPENDENT ENDOPOLYPHOSPHATASE"/>
    <property type="match status" value="1"/>
</dbReference>
<feature type="compositionally biased region" description="Basic residues" evidence="1">
    <location>
        <begin position="150"/>
        <end position="160"/>
    </location>
</feature>
<reference evidence="2 3" key="1">
    <citation type="journal article" date="2013" name="PLoS ONE">
        <title>Predicting the Proteins of Angomonas deanei, Strigomonas culicis and Their Respective Endosymbionts Reveals New Aspects of the Trypanosomatidae Family.</title>
        <authorList>
            <person name="Motta M.C."/>
            <person name="Martins A.C."/>
            <person name="de Souza S.S."/>
            <person name="Catta-Preta C.M."/>
            <person name="Silva R."/>
            <person name="Klein C.C."/>
            <person name="de Almeida L.G."/>
            <person name="de Lima Cunha O."/>
            <person name="Ciapina L.P."/>
            <person name="Brocchi M."/>
            <person name="Colabardini A.C."/>
            <person name="de Araujo Lima B."/>
            <person name="Machado C.R."/>
            <person name="de Almeida Soares C.M."/>
            <person name="Probst C.M."/>
            <person name="de Menezes C.B."/>
            <person name="Thompson C.E."/>
            <person name="Bartholomeu D.C."/>
            <person name="Gradia D.F."/>
            <person name="Pavoni D.P."/>
            <person name="Grisard E.C."/>
            <person name="Fantinatti-Garboggini F."/>
            <person name="Marchini F.K."/>
            <person name="Rodrigues-Luiz G.F."/>
            <person name="Wagner G."/>
            <person name="Goldman G.H."/>
            <person name="Fietto J.L."/>
            <person name="Elias M.C."/>
            <person name="Goldman M.H."/>
            <person name="Sagot M.F."/>
            <person name="Pereira M."/>
            <person name="Stoco P.H."/>
            <person name="de Mendonca-Neto R.P."/>
            <person name="Teixeira S.M."/>
            <person name="Maciel T.E."/>
            <person name="de Oliveira Mendes T.A."/>
            <person name="Urmenyi T.P."/>
            <person name="de Souza W."/>
            <person name="Schenkman S."/>
            <person name="de Vasconcelos A.T."/>
        </authorList>
    </citation>
    <scope>NUCLEOTIDE SEQUENCE [LARGE SCALE GENOMIC DNA]</scope>
</reference>
<dbReference type="PANTHER" id="PTHR42850">
    <property type="entry name" value="METALLOPHOSPHOESTERASE"/>
    <property type="match status" value="1"/>
</dbReference>
<dbReference type="InterPro" id="IPR029052">
    <property type="entry name" value="Metallo-depent_PP-like"/>
</dbReference>
<keyword evidence="3" id="KW-1185">Reference proteome</keyword>
<dbReference type="GO" id="GO:0005737">
    <property type="term" value="C:cytoplasm"/>
    <property type="evidence" value="ECO:0007669"/>
    <property type="project" value="TreeGrafter"/>
</dbReference>
<dbReference type="Gene3D" id="3.60.21.10">
    <property type="match status" value="1"/>
</dbReference>
<protein>
    <submittedName>
        <fullName evidence="2">Bis(5'-nucleosyl)-tetraphosphatase</fullName>
    </submittedName>
</protein>
<dbReference type="GO" id="GO:0016791">
    <property type="term" value="F:phosphatase activity"/>
    <property type="evidence" value="ECO:0007669"/>
    <property type="project" value="TreeGrafter"/>
</dbReference>
<dbReference type="SUPFAM" id="SSF56300">
    <property type="entry name" value="Metallo-dependent phosphatases"/>
    <property type="match status" value="1"/>
</dbReference>
<dbReference type="EMBL" id="ATMH01004952">
    <property type="protein sequence ID" value="EPY28645.1"/>
    <property type="molecule type" value="Genomic_DNA"/>
</dbReference>
<dbReference type="Proteomes" id="UP000015354">
    <property type="component" value="Unassembled WGS sequence"/>
</dbReference>
<dbReference type="AlphaFoldDB" id="S9VYC6"/>
<sequence length="224" mass="24558">MLRIRAKLDAGAALTKKEQKSSLVPLARDCPAELLSFVADLPHILRLPQHQTLVVHAGLDPTLPLEAQTVESTTRTRNLVKRKRYEKERAKAPEDEAPEALALSEAFVCVELAKSGKAWAPLYSELVGRAAGEAAPQDSDSDSDSDAEKKKKKKEKEHHKVHLCPVYEKTHVLFGHDAKRRLQETAYATGLDTGCVYGGALTAMLLPQRTLVSVEGWSDASSKV</sequence>
<feature type="region of interest" description="Disordered" evidence="1">
    <location>
        <begin position="132"/>
        <end position="160"/>
    </location>
</feature>
<dbReference type="GO" id="GO:0000298">
    <property type="term" value="F:endopolyphosphatase activity"/>
    <property type="evidence" value="ECO:0007669"/>
    <property type="project" value="TreeGrafter"/>
</dbReference>
<evidence type="ECO:0000256" key="1">
    <source>
        <dbReference type="SAM" id="MobiDB-lite"/>
    </source>
</evidence>
<evidence type="ECO:0000313" key="2">
    <source>
        <dbReference type="EMBL" id="EPY28645.1"/>
    </source>
</evidence>
<name>S9VYC6_9TRYP</name>
<organism evidence="2 3">
    <name type="scientific">Strigomonas culicis</name>
    <dbReference type="NCBI Taxonomy" id="28005"/>
    <lineage>
        <taxon>Eukaryota</taxon>
        <taxon>Discoba</taxon>
        <taxon>Euglenozoa</taxon>
        <taxon>Kinetoplastea</taxon>
        <taxon>Metakinetoplastina</taxon>
        <taxon>Trypanosomatida</taxon>
        <taxon>Trypanosomatidae</taxon>
        <taxon>Strigomonadinae</taxon>
        <taxon>Strigomonas</taxon>
    </lineage>
</organism>
<proteinExistence type="predicted"/>
<accession>S9VYC6</accession>
<dbReference type="OrthoDB" id="10267127at2759"/>
<gene>
    <name evidence="2" type="ORF">STCU_04952</name>
</gene>
<dbReference type="InterPro" id="IPR050126">
    <property type="entry name" value="Ap4A_hydrolase"/>
</dbReference>
<evidence type="ECO:0000313" key="3">
    <source>
        <dbReference type="Proteomes" id="UP000015354"/>
    </source>
</evidence>
<dbReference type="GO" id="GO:0006798">
    <property type="term" value="P:polyphosphate catabolic process"/>
    <property type="evidence" value="ECO:0007669"/>
    <property type="project" value="TreeGrafter"/>
</dbReference>